<dbReference type="KEGG" id="ahel:Q31a_63520"/>
<gene>
    <name evidence="2" type="ORF">Q31a_63520</name>
</gene>
<dbReference type="AlphaFoldDB" id="A0A518GH92"/>
<dbReference type="OrthoDB" id="285908at2"/>
<keyword evidence="1" id="KW-1133">Transmembrane helix</keyword>
<keyword evidence="3" id="KW-1185">Reference proteome</keyword>
<evidence type="ECO:0000256" key="1">
    <source>
        <dbReference type="SAM" id="Phobius"/>
    </source>
</evidence>
<dbReference type="Proteomes" id="UP000318017">
    <property type="component" value="Chromosome"/>
</dbReference>
<dbReference type="EMBL" id="CP036298">
    <property type="protein sequence ID" value="QDV27959.1"/>
    <property type="molecule type" value="Genomic_DNA"/>
</dbReference>
<proteinExistence type="predicted"/>
<protein>
    <submittedName>
        <fullName evidence="2">Uncharacterized protein</fullName>
    </submittedName>
</protein>
<feature type="transmembrane region" description="Helical" evidence="1">
    <location>
        <begin position="63"/>
        <end position="81"/>
    </location>
</feature>
<keyword evidence="1" id="KW-0812">Transmembrane</keyword>
<keyword evidence="1" id="KW-0472">Membrane</keyword>
<sequence>MIPAILTLLSVGLLIAGVRSLVLLQRIDEPTDSERSDPFYTPVTLLFSTAPRSAKFGAVQRRTIWLFCGSILVLYLARAAFMQSSGN</sequence>
<reference evidence="2 3" key="1">
    <citation type="submission" date="2019-02" db="EMBL/GenBank/DDBJ databases">
        <title>Deep-cultivation of Planctomycetes and their phenomic and genomic characterization uncovers novel biology.</title>
        <authorList>
            <person name="Wiegand S."/>
            <person name="Jogler M."/>
            <person name="Boedeker C."/>
            <person name="Pinto D."/>
            <person name="Vollmers J."/>
            <person name="Rivas-Marin E."/>
            <person name="Kohn T."/>
            <person name="Peeters S.H."/>
            <person name="Heuer A."/>
            <person name="Rast P."/>
            <person name="Oberbeckmann S."/>
            <person name="Bunk B."/>
            <person name="Jeske O."/>
            <person name="Meyerdierks A."/>
            <person name="Storesund J.E."/>
            <person name="Kallscheuer N."/>
            <person name="Luecker S."/>
            <person name="Lage O.M."/>
            <person name="Pohl T."/>
            <person name="Merkel B.J."/>
            <person name="Hornburger P."/>
            <person name="Mueller R.-W."/>
            <person name="Bruemmer F."/>
            <person name="Labrenz M."/>
            <person name="Spormann A.M."/>
            <person name="Op den Camp H."/>
            <person name="Overmann J."/>
            <person name="Amann R."/>
            <person name="Jetten M.S.M."/>
            <person name="Mascher T."/>
            <person name="Medema M.H."/>
            <person name="Devos D.P."/>
            <person name="Kaster A.-K."/>
            <person name="Ovreas L."/>
            <person name="Rohde M."/>
            <person name="Galperin M.Y."/>
            <person name="Jogler C."/>
        </authorList>
    </citation>
    <scope>NUCLEOTIDE SEQUENCE [LARGE SCALE GENOMIC DNA]</scope>
    <source>
        <strain evidence="2 3">Q31a</strain>
    </source>
</reference>
<accession>A0A518GH92</accession>
<evidence type="ECO:0000313" key="3">
    <source>
        <dbReference type="Proteomes" id="UP000318017"/>
    </source>
</evidence>
<evidence type="ECO:0000313" key="2">
    <source>
        <dbReference type="EMBL" id="QDV27959.1"/>
    </source>
</evidence>
<organism evidence="2 3">
    <name type="scientific">Aureliella helgolandensis</name>
    <dbReference type="NCBI Taxonomy" id="2527968"/>
    <lineage>
        <taxon>Bacteria</taxon>
        <taxon>Pseudomonadati</taxon>
        <taxon>Planctomycetota</taxon>
        <taxon>Planctomycetia</taxon>
        <taxon>Pirellulales</taxon>
        <taxon>Pirellulaceae</taxon>
        <taxon>Aureliella</taxon>
    </lineage>
</organism>
<dbReference type="RefSeq" id="WP_145086164.1">
    <property type="nucleotide sequence ID" value="NZ_CP036298.1"/>
</dbReference>
<name>A0A518GH92_9BACT</name>